<dbReference type="SUPFAM" id="SSF49562">
    <property type="entry name" value="C2 domain (Calcium/lipid-binding domain, CaLB)"/>
    <property type="match status" value="2"/>
</dbReference>
<dbReference type="Pfam" id="PF07002">
    <property type="entry name" value="Copine"/>
    <property type="match status" value="1"/>
</dbReference>
<dbReference type="SUPFAM" id="SSF53300">
    <property type="entry name" value="vWA-like"/>
    <property type="match status" value="1"/>
</dbReference>
<feature type="domain" description="C2" evidence="19">
    <location>
        <begin position="123"/>
        <end position="247"/>
    </location>
</feature>
<evidence type="ECO:0000256" key="18">
    <source>
        <dbReference type="ARBA" id="ARBA00076171"/>
    </source>
</evidence>
<dbReference type="PANTHER" id="PTHR10857">
    <property type="entry name" value="COPINE"/>
    <property type="match status" value="1"/>
</dbReference>
<reference evidence="20" key="1">
    <citation type="submission" date="2020-04" db="EMBL/GenBank/DDBJ databases">
        <authorList>
            <person name="Alioto T."/>
            <person name="Alioto T."/>
            <person name="Gomez Garrido J."/>
        </authorList>
    </citation>
    <scope>NUCLEOTIDE SEQUENCE</scope>
    <source>
        <strain evidence="20">A484AB</strain>
    </source>
</reference>
<keyword evidence="10" id="KW-0677">Repeat</keyword>
<dbReference type="Proteomes" id="UP001152795">
    <property type="component" value="Unassembled WGS sequence"/>
</dbReference>
<organism evidence="20 21">
    <name type="scientific">Paramuricea clavata</name>
    <name type="common">Red gorgonian</name>
    <name type="synonym">Violescent sea-whip</name>
    <dbReference type="NCBI Taxonomy" id="317549"/>
    <lineage>
        <taxon>Eukaryota</taxon>
        <taxon>Metazoa</taxon>
        <taxon>Cnidaria</taxon>
        <taxon>Anthozoa</taxon>
        <taxon>Octocorallia</taxon>
        <taxon>Malacalcyonacea</taxon>
        <taxon>Plexauridae</taxon>
        <taxon>Paramuricea</taxon>
    </lineage>
</organism>
<evidence type="ECO:0000256" key="10">
    <source>
        <dbReference type="ARBA" id="ARBA00022737"/>
    </source>
</evidence>
<dbReference type="InterPro" id="IPR010734">
    <property type="entry name" value="Copine_C"/>
</dbReference>
<evidence type="ECO:0000256" key="4">
    <source>
        <dbReference type="ARBA" id="ARBA00004496"/>
    </source>
</evidence>
<evidence type="ECO:0000256" key="3">
    <source>
        <dbReference type="ARBA" id="ARBA00004246"/>
    </source>
</evidence>
<sequence>MALDCVSKVQLHISCEGLKDKDVLSKSDPICAVYIWDESHKQWREFARTEKIMNNLNPNFTKPIDIDYQFEKVQKLQFSVFDIDNETSGLDDDDFLGQMDCNLGQIVSNVRYTQPLKLKSGRTHGKITVTAEEISKGNDRVNMTMRAQKLDKKDFLGKSDPYLIISRQLPDGSFVSVHKTKVIKNTLDPAWPPFDLTVNTLCNGDYNRPIKFDCYDWDSDGSDDLIGSFTTTFNEMLKANEREVSWPCINPKKQKKRNYTNSGVVYLSNCKVTHVYSFLDYIMGGCQINFTVGIDFTASNGHPSQPTSLHYINPYQPNEYIKALTAVGEICQDYDTDKLFPAFGFGAMLPPDMQVSHEFALNFNPTNPYCQGVQGVVAAYQNAISQVKLYGPTNASPIINHVAKFAEEASRENTASNYFVLLLLTDGVLSDMSYTIDAIVRASHYPLSIIIVGVGAANFTDMNTLDCDDG</sequence>
<dbReference type="InterPro" id="IPR045052">
    <property type="entry name" value="Copine"/>
</dbReference>
<dbReference type="SMART" id="SM00239">
    <property type="entry name" value="C2"/>
    <property type="match status" value="2"/>
</dbReference>
<comment type="subcellular location">
    <subcellularLocation>
        <location evidence="3">Cell junction</location>
        <location evidence="3">Focal adhesion</location>
    </subcellularLocation>
    <subcellularLocation>
        <location evidence="2">Cell membrane</location>
    </subcellularLocation>
    <subcellularLocation>
        <location evidence="4">Cytoplasm</location>
    </subcellularLocation>
    <subcellularLocation>
        <location evidence="1">Nucleus</location>
    </subcellularLocation>
</comment>
<name>A0A6S7L0M6_PARCT</name>
<evidence type="ECO:0000259" key="19">
    <source>
        <dbReference type="PROSITE" id="PS50004"/>
    </source>
</evidence>
<dbReference type="FunFam" id="2.60.40.150:FF:000042">
    <property type="entry name" value="Copine 3"/>
    <property type="match status" value="1"/>
</dbReference>
<evidence type="ECO:0000256" key="7">
    <source>
        <dbReference type="ARBA" id="ARBA00022490"/>
    </source>
</evidence>
<dbReference type="GO" id="GO:0071277">
    <property type="term" value="P:cellular response to calcium ion"/>
    <property type="evidence" value="ECO:0007669"/>
    <property type="project" value="UniProtKB-ARBA"/>
</dbReference>
<evidence type="ECO:0000256" key="15">
    <source>
        <dbReference type="ARBA" id="ARBA00058857"/>
    </source>
</evidence>
<evidence type="ECO:0000256" key="8">
    <source>
        <dbReference type="ARBA" id="ARBA00022553"/>
    </source>
</evidence>
<dbReference type="GO" id="GO:0005737">
    <property type="term" value="C:cytoplasm"/>
    <property type="evidence" value="ECO:0007669"/>
    <property type="project" value="UniProtKB-SubCell"/>
</dbReference>
<dbReference type="InterPro" id="IPR000008">
    <property type="entry name" value="C2_dom"/>
</dbReference>
<keyword evidence="8" id="KW-0597">Phosphoprotein</keyword>
<dbReference type="GO" id="GO:0005886">
    <property type="term" value="C:plasma membrane"/>
    <property type="evidence" value="ECO:0007669"/>
    <property type="project" value="UniProtKB-SubCell"/>
</dbReference>
<dbReference type="Gene3D" id="2.60.40.150">
    <property type="entry name" value="C2 domain"/>
    <property type="match status" value="2"/>
</dbReference>
<dbReference type="CDD" id="cd04047">
    <property type="entry name" value="C2B_Copine"/>
    <property type="match status" value="1"/>
</dbReference>
<evidence type="ECO:0000256" key="6">
    <source>
        <dbReference type="ARBA" id="ARBA00022475"/>
    </source>
</evidence>
<evidence type="ECO:0000313" key="20">
    <source>
        <dbReference type="EMBL" id="CAB4026009.1"/>
    </source>
</evidence>
<evidence type="ECO:0000256" key="13">
    <source>
        <dbReference type="ARBA" id="ARBA00023136"/>
    </source>
</evidence>
<evidence type="ECO:0000256" key="17">
    <source>
        <dbReference type="ARBA" id="ARBA00074834"/>
    </source>
</evidence>
<comment type="caution">
    <text evidence="20">The sequence shown here is derived from an EMBL/GenBank/DDBJ whole genome shotgun (WGS) entry which is preliminary data.</text>
</comment>
<feature type="domain" description="C2" evidence="19">
    <location>
        <begin position="1"/>
        <end position="116"/>
    </location>
</feature>
<dbReference type="GO" id="GO:0005925">
    <property type="term" value="C:focal adhesion"/>
    <property type="evidence" value="ECO:0007669"/>
    <property type="project" value="UniProtKB-SubCell"/>
</dbReference>
<dbReference type="PANTHER" id="PTHR10857:SF102">
    <property type="entry name" value="C2 DOMAIN-CONTAINING PROTEIN"/>
    <property type="match status" value="1"/>
</dbReference>
<keyword evidence="7" id="KW-0963">Cytoplasm</keyword>
<dbReference type="GO" id="GO:0005634">
    <property type="term" value="C:nucleus"/>
    <property type="evidence" value="ECO:0007669"/>
    <property type="project" value="UniProtKB-SubCell"/>
</dbReference>
<dbReference type="InterPro" id="IPR037768">
    <property type="entry name" value="C2B_Copine"/>
</dbReference>
<dbReference type="FunFam" id="2.60.40.150:FF:000099">
    <property type="entry name" value="Copine 3"/>
    <property type="match status" value="1"/>
</dbReference>
<evidence type="ECO:0000256" key="11">
    <source>
        <dbReference type="ARBA" id="ARBA00022837"/>
    </source>
</evidence>
<keyword evidence="14" id="KW-0539">Nucleus</keyword>
<dbReference type="OrthoDB" id="5855668at2759"/>
<evidence type="ECO:0000256" key="16">
    <source>
        <dbReference type="ARBA" id="ARBA00065466"/>
    </source>
</evidence>
<evidence type="ECO:0000256" key="9">
    <source>
        <dbReference type="ARBA" id="ARBA00022723"/>
    </source>
</evidence>
<gene>
    <name evidence="20" type="ORF">PACLA_8A029062</name>
</gene>
<dbReference type="Pfam" id="PF00168">
    <property type="entry name" value="C2"/>
    <property type="match status" value="2"/>
</dbReference>
<dbReference type="EMBL" id="CACRXK020013953">
    <property type="protein sequence ID" value="CAB4026009.1"/>
    <property type="molecule type" value="Genomic_DNA"/>
</dbReference>
<evidence type="ECO:0000256" key="2">
    <source>
        <dbReference type="ARBA" id="ARBA00004236"/>
    </source>
</evidence>
<dbReference type="PROSITE" id="PS50004">
    <property type="entry name" value="C2"/>
    <property type="match status" value="2"/>
</dbReference>
<accession>A0A6S7L0M6</accession>
<evidence type="ECO:0000313" key="21">
    <source>
        <dbReference type="Proteomes" id="UP001152795"/>
    </source>
</evidence>
<proteinExistence type="inferred from homology"/>
<comment type="subunit">
    <text evidence="16">Monomer. Interacts with ERBB2 (preferentially with the tyrosine phosphorylated form); this interaction occurs at the cell membrane and is increased in a growth factor heregulin-dependent manner. Interacts with SHC1; this interaction may mediate the binding of CPNE3 with ERBB2. Interacts with RACK1.</text>
</comment>
<evidence type="ECO:0000256" key="12">
    <source>
        <dbReference type="ARBA" id="ARBA00022949"/>
    </source>
</evidence>
<evidence type="ECO:0000256" key="1">
    <source>
        <dbReference type="ARBA" id="ARBA00004123"/>
    </source>
</evidence>
<comment type="similarity">
    <text evidence="5">Belongs to the copine family.</text>
</comment>
<keyword evidence="12" id="KW-0965">Cell junction</keyword>
<evidence type="ECO:0000256" key="14">
    <source>
        <dbReference type="ARBA" id="ARBA00023242"/>
    </source>
</evidence>
<dbReference type="InterPro" id="IPR035892">
    <property type="entry name" value="C2_domain_sf"/>
</dbReference>
<dbReference type="GO" id="GO:0046872">
    <property type="term" value="F:metal ion binding"/>
    <property type="evidence" value="ECO:0007669"/>
    <property type="project" value="UniProtKB-KW"/>
</dbReference>
<evidence type="ECO:0000256" key="5">
    <source>
        <dbReference type="ARBA" id="ARBA00009048"/>
    </source>
</evidence>
<keyword evidence="9" id="KW-0479">Metal-binding</keyword>
<dbReference type="GO" id="GO:0005544">
    <property type="term" value="F:calcium-dependent phospholipid binding"/>
    <property type="evidence" value="ECO:0007669"/>
    <property type="project" value="InterPro"/>
</dbReference>
<keyword evidence="13" id="KW-0472">Membrane</keyword>
<dbReference type="AlphaFoldDB" id="A0A6S7L0M6"/>
<protein>
    <recommendedName>
        <fullName evidence="17">Copine-3</fullName>
    </recommendedName>
    <alternativeName>
        <fullName evidence="18">Copine III</fullName>
    </alternativeName>
</protein>
<keyword evidence="21" id="KW-1185">Reference proteome</keyword>
<keyword evidence="11" id="KW-0106">Calcium</keyword>
<feature type="non-terminal residue" evidence="20">
    <location>
        <position position="1"/>
    </location>
</feature>
<keyword evidence="6" id="KW-1003">Cell membrane</keyword>
<comment type="function">
    <text evidence="15">Calcium-dependent phospholipid-binding protein that plays a role in ERBB2-mediated tumor cell migration in response to growth factor heregulin stimulation.</text>
</comment>
<dbReference type="InterPro" id="IPR036465">
    <property type="entry name" value="vWFA_dom_sf"/>
</dbReference>
<dbReference type="CDD" id="cd04048">
    <property type="entry name" value="C2A_Copine"/>
    <property type="match status" value="1"/>
</dbReference>